<dbReference type="Proteomes" id="UP000245362">
    <property type="component" value="Unassembled WGS sequence"/>
</dbReference>
<dbReference type="PANTHER" id="PTHR11669">
    <property type="entry name" value="REPLICATION FACTOR C / DNA POLYMERASE III GAMMA-TAU SUBUNIT"/>
    <property type="match status" value="1"/>
</dbReference>
<accession>A0A2U3BE40</accession>
<comment type="catalytic activity">
    <reaction evidence="7">
        <text>DNA(n) + a 2'-deoxyribonucleoside 5'-triphosphate = DNA(n+1) + diphosphate</text>
        <dbReference type="Rhea" id="RHEA:22508"/>
        <dbReference type="Rhea" id="RHEA-COMP:17339"/>
        <dbReference type="Rhea" id="RHEA-COMP:17340"/>
        <dbReference type="ChEBI" id="CHEBI:33019"/>
        <dbReference type="ChEBI" id="CHEBI:61560"/>
        <dbReference type="ChEBI" id="CHEBI:173112"/>
        <dbReference type="EC" id="2.7.7.7"/>
    </reaction>
</comment>
<dbReference type="InterPro" id="IPR004622">
    <property type="entry name" value="DNA_pol_HolB"/>
</dbReference>
<dbReference type="Pfam" id="PF09115">
    <property type="entry name" value="DNApol3-delta_C"/>
    <property type="match status" value="1"/>
</dbReference>
<dbReference type="InterPro" id="IPR050238">
    <property type="entry name" value="DNA_Rep/Repair_Clamp_Loader"/>
</dbReference>
<dbReference type="InterPro" id="IPR027417">
    <property type="entry name" value="P-loop_NTPase"/>
</dbReference>
<dbReference type="Gene3D" id="1.20.272.10">
    <property type="match status" value="1"/>
</dbReference>
<dbReference type="InterPro" id="IPR008921">
    <property type="entry name" value="DNA_pol3_clamp-load_cplx_C"/>
</dbReference>
<evidence type="ECO:0000256" key="2">
    <source>
        <dbReference type="ARBA" id="ARBA00014363"/>
    </source>
</evidence>
<gene>
    <name evidence="9" type="primary">holB</name>
    <name evidence="9" type="ORF">DI392_01565</name>
</gene>
<keyword evidence="4" id="KW-0548">Nucleotidyltransferase</keyword>
<dbReference type="OrthoDB" id="9811073at2"/>
<dbReference type="GO" id="GO:0008408">
    <property type="term" value="F:3'-5' exonuclease activity"/>
    <property type="evidence" value="ECO:0007669"/>
    <property type="project" value="InterPro"/>
</dbReference>
<evidence type="ECO:0000256" key="6">
    <source>
        <dbReference type="ARBA" id="ARBA00022932"/>
    </source>
</evidence>
<comment type="caution">
    <text evidence="9">The sequence shown here is derived from an EMBL/GenBank/DDBJ whole genome shotgun (WGS) entry which is preliminary data.</text>
</comment>
<dbReference type="EMBL" id="QFWT01000001">
    <property type="protein sequence ID" value="PWI34994.1"/>
    <property type="molecule type" value="Genomic_DNA"/>
</dbReference>
<dbReference type="SUPFAM" id="SSF48019">
    <property type="entry name" value="post-AAA+ oligomerization domain-like"/>
    <property type="match status" value="1"/>
</dbReference>
<dbReference type="Gene3D" id="3.40.50.300">
    <property type="entry name" value="P-loop containing nucleotide triphosphate hydrolases"/>
    <property type="match status" value="1"/>
</dbReference>
<keyword evidence="10" id="KW-1185">Reference proteome</keyword>
<dbReference type="Pfam" id="PF13177">
    <property type="entry name" value="DNA_pol3_delta2"/>
    <property type="match status" value="1"/>
</dbReference>
<dbReference type="InterPro" id="IPR015199">
    <property type="entry name" value="DNA_pol_III_delta_C"/>
</dbReference>
<evidence type="ECO:0000256" key="4">
    <source>
        <dbReference type="ARBA" id="ARBA00022695"/>
    </source>
</evidence>
<dbReference type="EC" id="2.7.7.7" evidence="1"/>
<evidence type="ECO:0000313" key="9">
    <source>
        <dbReference type="EMBL" id="PWI34994.1"/>
    </source>
</evidence>
<evidence type="ECO:0000259" key="8">
    <source>
        <dbReference type="Pfam" id="PF09115"/>
    </source>
</evidence>
<sequence>MQMIYPWLQPLWLKWQDLSENDRVPGAMLCCASQGMGVNQLVERFSSTLVCTHSDAEPCGFCHSCSLVASGNHPDIHWIKPEKEGKAITVEQIRACNRKAVESSQLGGKRIIIITPAEAMNESASNALLKTLETPGRDCIFILLTHKKSRLLPTIVSRCQCWHLAEPDADVTYQWLKGQTEQPVDYCGIHLSKGVPLKALAFFSGGANQRFNDIQQELMDQLQASVPDFSVCWKLISEDTLLSLDWLATLLADVQKVHFGLKEKGRCERSDDMAELISYDIAYHHTNNLNQIHDQLVNYPGLNAELLVTNWLSELHEEICL</sequence>
<dbReference type="AlphaFoldDB" id="A0A2U3BE40"/>
<reference evidence="9 10" key="1">
    <citation type="submission" date="2018-05" db="EMBL/GenBank/DDBJ databases">
        <title>Vibrio limimaris sp. nov., isolated from marine sediment.</title>
        <authorList>
            <person name="Li C.-M."/>
        </authorList>
    </citation>
    <scope>NUCLEOTIDE SEQUENCE [LARGE SCALE GENOMIC DNA]</scope>
    <source>
        <strain evidence="9 10">E4404</strain>
    </source>
</reference>
<keyword evidence="5" id="KW-0235">DNA replication</keyword>
<keyword evidence="6" id="KW-0239">DNA-directed DNA polymerase</keyword>
<dbReference type="GO" id="GO:0009360">
    <property type="term" value="C:DNA polymerase III complex"/>
    <property type="evidence" value="ECO:0007669"/>
    <property type="project" value="InterPro"/>
</dbReference>
<dbReference type="PANTHER" id="PTHR11669:SF8">
    <property type="entry name" value="DNA POLYMERASE III SUBUNIT DELTA"/>
    <property type="match status" value="1"/>
</dbReference>
<dbReference type="NCBIfam" id="TIGR00678">
    <property type="entry name" value="holB"/>
    <property type="match status" value="1"/>
</dbReference>
<feature type="domain" description="DNA polymerase III delta subunit C-terminal" evidence="8">
    <location>
        <begin position="216"/>
        <end position="316"/>
    </location>
</feature>
<dbReference type="GO" id="GO:0003887">
    <property type="term" value="F:DNA-directed DNA polymerase activity"/>
    <property type="evidence" value="ECO:0007669"/>
    <property type="project" value="UniProtKB-KW"/>
</dbReference>
<proteinExistence type="predicted"/>
<evidence type="ECO:0000256" key="3">
    <source>
        <dbReference type="ARBA" id="ARBA00022679"/>
    </source>
</evidence>
<evidence type="ECO:0000256" key="7">
    <source>
        <dbReference type="ARBA" id="ARBA00049244"/>
    </source>
</evidence>
<dbReference type="RefSeq" id="WP_109318147.1">
    <property type="nucleotide sequence ID" value="NZ_QFWT01000001.1"/>
</dbReference>
<dbReference type="GO" id="GO:0006261">
    <property type="term" value="P:DNA-templated DNA replication"/>
    <property type="evidence" value="ECO:0007669"/>
    <property type="project" value="TreeGrafter"/>
</dbReference>
<keyword evidence="3" id="KW-0808">Transferase</keyword>
<evidence type="ECO:0000313" key="10">
    <source>
        <dbReference type="Proteomes" id="UP000245362"/>
    </source>
</evidence>
<evidence type="ECO:0000256" key="5">
    <source>
        <dbReference type="ARBA" id="ARBA00022705"/>
    </source>
</evidence>
<dbReference type="GO" id="GO:0003677">
    <property type="term" value="F:DNA binding"/>
    <property type="evidence" value="ECO:0007669"/>
    <property type="project" value="InterPro"/>
</dbReference>
<protein>
    <recommendedName>
        <fullName evidence="2">DNA polymerase III subunit delta'</fullName>
        <ecNumber evidence="1">2.7.7.7</ecNumber>
    </recommendedName>
</protein>
<name>A0A2U3BE40_9VIBR</name>
<evidence type="ECO:0000256" key="1">
    <source>
        <dbReference type="ARBA" id="ARBA00012417"/>
    </source>
</evidence>
<dbReference type="SUPFAM" id="SSF52540">
    <property type="entry name" value="P-loop containing nucleoside triphosphate hydrolases"/>
    <property type="match status" value="1"/>
</dbReference>
<organism evidence="9 10">
    <name type="scientific">Vibrio albus</name>
    <dbReference type="NCBI Taxonomy" id="2200953"/>
    <lineage>
        <taxon>Bacteria</taxon>
        <taxon>Pseudomonadati</taxon>
        <taxon>Pseudomonadota</taxon>
        <taxon>Gammaproteobacteria</taxon>
        <taxon>Vibrionales</taxon>
        <taxon>Vibrionaceae</taxon>
        <taxon>Vibrio</taxon>
    </lineage>
</organism>